<dbReference type="CDD" id="cd11645">
    <property type="entry name" value="Precorrin_2_C20_MT"/>
    <property type="match status" value="1"/>
</dbReference>
<keyword evidence="2" id="KW-0169">Cobalamin biosynthesis</keyword>
<proteinExistence type="inferred from homology"/>
<dbReference type="PIRSF" id="PIRSF036427">
    <property type="entry name" value="Precrrn-2_mtase"/>
    <property type="match status" value="1"/>
</dbReference>
<comment type="similarity">
    <text evidence="6">Belongs to the precorrin methyltransferase family.</text>
</comment>
<dbReference type="HOGENOM" id="CLU_076014_2_0_2"/>
<dbReference type="Gene3D" id="3.40.1010.10">
    <property type="entry name" value="Cobalt-precorrin-4 Transmethylase, Domain 1"/>
    <property type="match status" value="1"/>
</dbReference>
<protein>
    <submittedName>
        <fullName evidence="8">Cobalamin biosynthesis precorrin-3 methylase</fullName>
        <ecNumber evidence="8">2.1.1.130</ecNumber>
    </submittedName>
</protein>
<dbReference type="Proteomes" id="UP000002654">
    <property type="component" value="Chromosome"/>
</dbReference>
<evidence type="ECO:0000313" key="9">
    <source>
        <dbReference type="Proteomes" id="UP000002654"/>
    </source>
</evidence>
<evidence type="ECO:0000256" key="1">
    <source>
        <dbReference type="ARBA" id="ARBA00004953"/>
    </source>
</evidence>
<comment type="pathway">
    <text evidence="1">Cofactor biosynthesis; adenosylcobalamin biosynthesis.</text>
</comment>
<dbReference type="NCBIfam" id="NF004062">
    <property type="entry name" value="PRK05576.1-5"/>
    <property type="match status" value="1"/>
</dbReference>
<dbReference type="GO" id="GO:0009236">
    <property type="term" value="P:cobalamin biosynthetic process"/>
    <property type="evidence" value="ECO:0007669"/>
    <property type="project" value="UniProtKB-UniRule"/>
</dbReference>
<dbReference type="PANTHER" id="PTHR43467">
    <property type="entry name" value="COBALT-PRECORRIN-2 C(20)-METHYLTRANSFERASE"/>
    <property type="match status" value="1"/>
</dbReference>
<dbReference type="Pfam" id="PF00590">
    <property type="entry name" value="TP_methylase"/>
    <property type="match status" value="1"/>
</dbReference>
<dbReference type="InterPro" id="IPR035996">
    <property type="entry name" value="4pyrrol_Methylase_sf"/>
</dbReference>
<name>G4RJJ1_THETK</name>
<dbReference type="InterPro" id="IPR012382">
    <property type="entry name" value="CobI/CbiL"/>
</dbReference>
<evidence type="ECO:0000256" key="3">
    <source>
        <dbReference type="ARBA" id="ARBA00022603"/>
    </source>
</evidence>
<dbReference type="EC" id="2.1.1.130" evidence="8"/>
<evidence type="ECO:0000256" key="4">
    <source>
        <dbReference type="ARBA" id="ARBA00022679"/>
    </source>
</evidence>
<evidence type="ECO:0000313" key="8">
    <source>
        <dbReference type="EMBL" id="CCC81736.1"/>
    </source>
</evidence>
<dbReference type="GO" id="GO:0030788">
    <property type="term" value="F:precorrin-2 C20-methyltransferase activity"/>
    <property type="evidence" value="ECO:0007669"/>
    <property type="project" value="UniProtKB-EC"/>
</dbReference>
<keyword evidence="3 8" id="KW-0489">Methyltransferase</keyword>
<dbReference type="GO" id="GO:0032259">
    <property type="term" value="P:methylation"/>
    <property type="evidence" value="ECO:0007669"/>
    <property type="project" value="UniProtKB-KW"/>
</dbReference>
<dbReference type="STRING" id="768679.TTX_1093"/>
<organism evidence="8 9">
    <name type="scientific">Thermoproteus tenax (strain ATCC 35583 / DSM 2078 / JCM 9277 / NBRC 100435 / Kra 1)</name>
    <dbReference type="NCBI Taxonomy" id="768679"/>
    <lineage>
        <taxon>Archaea</taxon>
        <taxon>Thermoproteota</taxon>
        <taxon>Thermoprotei</taxon>
        <taxon>Thermoproteales</taxon>
        <taxon>Thermoproteaceae</taxon>
        <taxon>Thermoproteus</taxon>
    </lineage>
</organism>
<accession>G4RJJ1</accession>
<dbReference type="eggNOG" id="arCOG00648">
    <property type="taxonomic scope" value="Archaea"/>
</dbReference>
<evidence type="ECO:0000256" key="5">
    <source>
        <dbReference type="ARBA" id="ARBA00022691"/>
    </source>
</evidence>
<keyword evidence="4 8" id="KW-0808">Transferase</keyword>
<keyword evidence="5" id="KW-0949">S-adenosyl-L-methionine</keyword>
<dbReference type="SUPFAM" id="SSF53790">
    <property type="entry name" value="Tetrapyrrole methylase"/>
    <property type="match status" value="1"/>
</dbReference>
<reference evidence="8 9" key="1">
    <citation type="journal article" date="2011" name="PLoS ONE">
        <title>The complete genome sequence of Thermoproteus tenax: a physiologically versatile member of the Crenarchaeota.</title>
        <authorList>
            <person name="Siebers B."/>
            <person name="Zaparty M."/>
            <person name="Raddatz G."/>
            <person name="Tjaden B."/>
            <person name="Albers S.V."/>
            <person name="Bell S.D."/>
            <person name="Blombach F."/>
            <person name="Kletzin A."/>
            <person name="Kyrpides N."/>
            <person name="Lanz C."/>
            <person name="Plagens A."/>
            <person name="Rampp M."/>
            <person name="Rosinus A."/>
            <person name="von Jan M."/>
            <person name="Makarova K.S."/>
            <person name="Klenk H.P."/>
            <person name="Schuster S.C."/>
            <person name="Hensel R."/>
        </authorList>
    </citation>
    <scope>NUCLEOTIDE SEQUENCE [LARGE SCALE GENOMIC DNA]</scope>
    <source>
        <strain evidence="9">ATCC 35583 / DSM 2078 / JCM 9277 / NBRC 100435 / Kra 1</strain>
    </source>
</reference>
<dbReference type="InterPro" id="IPR000878">
    <property type="entry name" value="4pyrrol_Mease"/>
</dbReference>
<dbReference type="KEGG" id="ttn:TTX_1093"/>
<dbReference type="EMBL" id="FN869859">
    <property type="protein sequence ID" value="CCC81736.1"/>
    <property type="molecule type" value="Genomic_DNA"/>
</dbReference>
<dbReference type="PaxDb" id="768679-TTX_1093"/>
<dbReference type="InterPro" id="IPR014776">
    <property type="entry name" value="4pyrrole_Mease_sub2"/>
</dbReference>
<dbReference type="InterPro" id="IPR014777">
    <property type="entry name" value="4pyrrole_Mease_sub1"/>
</dbReference>
<dbReference type="AlphaFoldDB" id="G4RJJ1"/>
<evidence type="ECO:0000256" key="2">
    <source>
        <dbReference type="ARBA" id="ARBA00022573"/>
    </source>
</evidence>
<sequence>MRVVGLGPGHPKLLTLMAVEALREAEVIYVPASSSSEVSLAESLVRPYTRAEVRVLKFKMGGTDEETLKRYGKEISGVENAVYALLGDPAFYGSFARLRPYVERPVQYVPGVTSITACAARAGIDLAVGDQAVAIVPATRPDLLERAIELFDTVVVVKANKNRALLNRLMEQGGLAVRRCYMEGEQISQRIYWDDYFTVVYIWRGR</sequence>
<gene>
    <name evidence="8" type="primary">cbiF</name>
    <name evidence="8" type="ordered locus">TTX_1093</name>
</gene>
<keyword evidence="9" id="KW-1185">Reference proteome</keyword>
<dbReference type="PANTHER" id="PTHR43467:SF2">
    <property type="entry name" value="COBALT-PRECORRIN-2 C(20)-METHYLTRANSFERASE"/>
    <property type="match status" value="1"/>
</dbReference>
<dbReference type="PATRIC" id="fig|768679.9.peg.1102"/>
<feature type="domain" description="Tetrapyrrole methylase" evidence="7">
    <location>
        <begin position="3"/>
        <end position="172"/>
    </location>
</feature>
<dbReference type="Gene3D" id="3.30.950.10">
    <property type="entry name" value="Methyltransferase, Cobalt-precorrin-4 Transmethylase, Domain 2"/>
    <property type="match status" value="1"/>
</dbReference>
<evidence type="ECO:0000256" key="6">
    <source>
        <dbReference type="PIRNR" id="PIRNR036427"/>
    </source>
</evidence>
<evidence type="ECO:0000259" key="7">
    <source>
        <dbReference type="Pfam" id="PF00590"/>
    </source>
</evidence>